<keyword evidence="2" id="KW-1185">Reference proteome</keyword>
<proteinExistence type="predicted"/>
<dbReference type="SUPFAM" id="SSF54695">
    <property type="entry name" value="POZ domain"/>
    <property type="match status" value="1"/>
</dbReference>
<dbReference type="OrthoDB" id="2370221at2759"/>
<evidence type="ECO:0000313" key="1">
    <source>
        <dbReference type="EMBL" id="KIM23619.1"/>
    </source>
</evidence>
<dbReference type="InterPro" id="IPR011333">
    <property type="entry name" value="SKP1/BTB/POZ_sf"/>
</dbReference>
<evidence type="ECO:0000313" key="2">
    <source>
        <dbReference type="Proteomes" id="UP000054097"/>
    </source>
</evidence>
<name>A0A0C3AUD8_SERVB</name>
<dbReference type="PANTHER" id="PTHR31758">
    <property type="entry name" value="BTB/POZ DOMAIN-CONTAINING PROTEIN YLR108C"/>
    <property type="match status" value="1"/>
</dbReference>
<dbReference type="EMBL" id="KN824334">
    <property type="protein sequence ID" value="KIM23619.1"/>
    <property type="molecule type" value="Genomic_DNA"/>
</dbReference>
<reference evidence="2" key="2">
    <citation type="submission" date="2015-01" db="EMBL/GenBank/DDBJ databases">
        <title>Evolutionary Origins and Diversification of the Mycorrhizal Mutualists.</title>
        <authorList>
            <consortium name="DOE Joint Genome Institute"/>
            <consortium name="Mycorrhizal Genomics Consortium"/>
            <person name="Kohler A."/>
            <person name="Kuo A."/>
            <person name="Nagy L.G."/>
            <person name="Floudas D."/>
            <person name="Copeland A."/>
            <person name="Barry K.W."/>
            <person name="Cichocki N."/>
            <person name="Veneault-Fourrey C."/>
            <person name="LaButti K."/>
            <person name="Lindquist E.A."/>
            <person name="Lipzen A."/>
            <person name="Lundell T."/>
            <person name="Morin E."/>
            <person name="Murat C."/>
            <person name="Riley R."/>
            <person name="Ohm R."/>
            <person name="Sun H."/>
            <person name="Tunlid A."/>
            <person name="Henrissat B."/>
            <person name="Grigoriev I.V."/>
            <person name="Hibbett D.S."/>
            <person name="Martin F."/>
        </authorList>
    </citation>
    <scope>NUCLEOTIDE SEQUENCE [LARGE SCALE GENOMIC DNA]</scope>
    <source>
        <strain evidence="2">MAFF 305830</strain>
    </source>
</reference>
<dbReference type="HOGENOM" id="CLU_097273_0_0_1"/>
<dbReference type="STRING" id="933852.A0A0C3AUD8"/>
<gene>
    <name evidence="1" type="ORF">M408DRAFT_77235</name>
</gene>
<dbReference type="Proteomes" id="UP000054097">
    <property type="component" value="Unassembled WGS sequence"/>
</dbReference>
<dbReference type="Gene3D" id="3.30.710.10">
    <property type="entry name" value="Potassium Channel Kv1.1, Chain A"/>
    <property type="match status" value="1"/>
</dbReference>
<protein>
    <recommendedName>
        <fullName evidence="3">BTB domain-containing protein</fullName>
    </recommendedName>
</protein>
<dbReference type="PANTHER" id="PTHR31758:SF2">
    <property type="entry name" value="BTB_POZ DOMAIN-CONTAINING PROTEIN YLR108C"/>
    <property type="match status" value="1"/>
</dbReference>
<accession>A0A0C3AUD8</accession>
<reference evidence="1 2" key="1">
    <citation type="submission" date="2014-04" db="EMBL/GenBank/DDBJ databases">
        <authorList>
            <consortium name="DOE Joint Genome Institute"/>
            <person name="Kuo A."/>
            <person name="Zuccaro A."/>
            <person name="Kohler A."/>
            <person name="Nagy L.G."/>
            <person name="Floudas D."/>
            <person name="Copeland A."/>
            <person name="Barry K.W."/>
            <person name="Cichocki N."/>
            <person name="Veneault-Fourrey C."/>
            <person name="LaButti K."/>
            <person name="Lindquist E.A."/>
            <person name="Lipzen A."/>
            <person name="Lundell T."/>
            <person name="Morin E."/>
            <person name="Murat C."/>
            <person name="Sun H."/>
            <person name="Tunlid A."/>
            <person name="Henrissat B."/>
            <person name="Grigoriev I.V."/>
            <person name="Hibbett D.S."/>
            <person name="Martin F."/>
            <person name="Nordberg H.P."/>
            <person name="Cantor M.N."/>
            <person name="Hua S.X."/>
        </authorList>
    </citation>
    <scope>NUCLEOTIDE SEQUENCE [LARGE SCALE GENOMIC DNA]</scope>
    <source>
        <strain evidence="1 2">MAFF 305830</strain>
    </source>
</reference>
<dbReference type="AlphaFoldDB" id="A0A0C3AUD8"/>
<evidence type="ECO:0008006" key="3">
    <source>
        <dbReference type="Google" id="ProtNLM"/>
    </source>
</evidence>
<organism evidence="1 2">
    <name type="scientific">Serendipita vermifera MAFF 305830</name>
    <dbReference type="NCBI Taxonomy" id="933852"/>
    <lineage>
        <taxon>Eukaryota</taxon>
        <taxon>Fungi</taxon>
        <taxon>Dikarya</taxon>
        <taxon>Basidiomycota</taxon>
        <taxon>Agaricomycotina</taxon>
        <taxon>Agaricomycetes</taxon>
        <taxon>Sebacinales</taxon>
        <taxon>Serendipitaceae</taxon>
        <taxon>Serendipita</taxon>
    </lineage>
</organism>
<sequence>MVDNRYTILVSNEQFRFTRDQLESDPGNYFATYFFGEFAEASQGAKELVVEKDVHLFRLIQAHLRGYDIFPLPDAAIPPYMTKEVAIKNLHRDAQFYCLGKLEEKIKELELMSPNGRTGVRRDSPSAKRYKFGDETWSGLEWMFQDLNNDGYQLMLGKLKNLDMAIPSEQPLIPGFSLTFCWAKEHRYYVLLASDD</sequence>